<comment type="caution">
    <text evidence="3">The sequence shown here is derived from an EMBL/GenBank/DDBJ whole genome shotgun (WGS) entry which is preliminary data.</text>
</comment>
<keyword evidence="2" id="KW-0472">Membrane</keyword>
<gene>
    <name evidence="3" type="ORF">R1sor_007012</name>
</gene>
<dbReference type="AlphaFoldDB" id="A0ABD3HR05"/>
<name>A0ABD3HR05_9MARC</name>
<evidence type="ECO:0000313" key="3">
    <source>
        <dbReference type="EMBL" id="KAL3693361.1"/>
    </source>
</evidence>
<keyword evidence="2" id="KW-1133">Transmembrane helix</keyword>
<keyword evidence="2" id="KW-0812">Transmembrane</keyword>
<evidence type="ECO:0000256" key="2">
    <source>
        <dbReference type="SAM" id="Phobius"/>
    </source>
</evidence>
<proteinExistence type="predicted"/>
<keyword evidence="4" id="KW-1185">Reference proteome</keyword>
<reference evidence="3 4" key="1">
    <citation type="submission" date="2024-09" db="EMBL/GenBank/DDBJ databases">
        <title>Chromosome-scale assembly of Riccia sorocarpa.</title>
        <authorList>
            <person name="Paukszto L."/>
        </authorList>
    </citation>
    <scope>NUCLEOTIDE SEQUENCE [LARGE SCALE GENOMIC DNA]</scope>
    <source>
        <strain evidence="3">LP-2024</strain>
        <tissue evidence="3">Aerial parts of the thallus</tissue>
    </source>
</reference>
<feature type="compositionally biased region" description="Basic and acidic residues" evidence="1">
    <location>
        <begin position="100"/>
        <end position="113"/>
    </location>
</feature>
<organism evidence="3 4">
    <name type="scientific">Riccia sorocarpa</name>
    <dbReference type="NCBI Taxonomy" id="122646"/>
    <lineage>
        <taxon>Eukaryota</taxon>
        <taxon>Viridiplantae</taxon>
        <taxon>Streptophyta</taxon>
        <taxon>Embryophyta</taxon>
        <taxon>Marchantiophyta</taxon>
        <taxon>Marchantiopsida</taxon>
        <taxon>Marchantiidae</taxon>
        <taxon>Marchantiales</taxon>
        <taxon>Ricciaceae</taxon>
        <taxon>Riccia</taxon>
    </lineage>
</organism>
<evidence type="ECO:0000313" key="4">
    <source>
        <dbReference type="Proteomes" id="UP001633002"/>
    </source>
</evidence>
<protein>
    <submittedName>
        <fullName evidence="3">Uncharacterized protein</fullName>
    </submittedName>
</protein>
<feature type="transmembrane region" description="Helical" evidence="2">
    <location>
        <begin position="133"/>
        <end position="162"/>
    </location>
</feature>
<accession>A0ABD3HR05</accession>
<dbReference type="Proteomes" id="UP001633002">
    <property type="component" value="Unassembled WGS sequence"/>
</dbReference>
<evidence type="ECO:0000256" key="1">
    <source>
        <dbReference type="SAM" id="MobiDB-lite"/>
    </source>
</evidence>
<dbReference type="EMBL" id="JBJQOH010000003">
    <property type="protein sequence ID" value="KAL3693361.1"/>
    <property type="molecule type" value="Genomic_DNA"/>
</dbReference>
<sequence length="163" mass="17604">MTAPQLNLSMLPLRASSYTEMPALDGTMEALTTRLRLSSTPAALNLGSATAVKETSNNTRRNVISAFSRKNVGEKLFLTGTLRSSSGRRKKRNLQTLGANKDKEVSTAEEKITAADGSTGARSEEENKNGPPILTIIAGLIVLAGFLWLAASVLFWFIGLFFR</sequence>
<feature type="region of interest" description="Disordered" evidence="1">
    <location>
        <begin position="87"/>
        <end position="128"/>
    </location>
</feature>